<dbReference type="KEGG" id="sus:Acid_6403"/>
<reference evidence="2" key="1">
    <citation type="submission" date="2006-10" db="EMBL/GenBank/DDBJ databases">
        <title>Complete sequence of Solibacter usitatus Ellin6076.</title>
        <authorList>
            <consortium name="US DOE Joint Genome Institute"/>
            <person name="Copeland A."/>
            <person name="Lucas S."/>
            <person name="Lapidus A."/>
            <person name="Barry K."/>
            <person name="Detter J.C."/>
            <person name="Glavina del Rio T."/>
            <person name="Hammon N."/>
            <person name="Israni S."/>
            <person name="Dalin E."/>
            <person name="Tice H."/>
            <person name="Pitluck S."/>
            <person name="Thompson L.S."/>
            <person name="Brettin T."/>
            <person name="Bruce D."/>
            <person name="Han C."/>
            <person name="Tapia R."/>
            <person name="Gilna P."/>
            <person name="Schmutz J."/>
            <person name="Larimer F."/>
            <person name="Land M."/>
            <person name="Hauser L."/>
            <person name="Kyrpides N."/>
            <person name="Mikhailova N."/>
            <person name="Janssen P.H."/>
            <person name="Kuske C.R."/>
            <person name="Richardson P."/>
        </authorList>
    </citation>
    <scope>NUCLEOTIDE SEQUENCE</scope>
    <source>
        <strain evidence="2">Ellin6076</strain>
    </source>
</reference>
<keyword evidence="1" id="KW-0472">Membrane</keyword>
<protein>
    <submittedName>
        <fullName evidence="2">TRASH domain protein</fullName>
    </submittedName>
</protein>
<keyword evidence="1" id="KW-0812">Transmembrane</keyword>
<dbReference type="STRING" id="234267.Acid_6403"/>
<feature type="transmembrane region" description="Helical" evidence="1">
    <location>
        <begin position="6"/>
        <end position="23"/>
    </location>
</feature>
<dbReference type="eggNOG" id="COG3350">
    <property type="taxonomic scope" value="Bacteria"/>
</dbReference>
<evidence type="ECO:0000313" key="2">
    <source>
        <dbReference type="EMBL" id="ABJ87329.1"/>
    </source>
</evidence>
<dbReference type="HOGENOM" id="CLU_168222_0_1_0"/>
<dbReference type="EMBL" id="CP000473">
    <property type="protein sequence ID" value="ABJ87329.1"/>
    <property type="molecule type" value="Genomic_DNA"/>
</dbReference>
<dbReference type="OrthoDB" id="3078737at2"/>
<gene>
    <name evidence="2" type="ordered locus">Acid_6403</name>
</gene>
<accession>Q01SP1</accession>
<sequence length="91" mass="10085">MFRYFILEILVPILIFTLLRSILRSLFQSKRPTAVRTPPQSAPPTVVAGGELKKDPVCGTYVSTGASITRKVNGELIHFCSTACRDKYRAA</sequence>
<dbReference type="InParanoid" id="Q01SP1"/>
<keyword evidence="1" id="KW-1133">Transmembrane helix</keyword>
<organism evidence="2">
    <name type="scientific">Solibacter usitatus (strain Ellin6076)</name>
    <dbReference type="NCBI Taxonomy" id="234267"/>
    <lineage>
        <taxon>Bacteria</taxon>
        <taxon>Pseudomonadati</taxon>
        <taxon>Acidobacteriota</taxon>
        <taxon>Terriglobia</taxon>
        <taxon>Bryobacterales</taxon>
        <taxon>Solibacteraceae</taxon>
        <taxon>Candidatus Solibacter</taxon>
    </lineage>
</organism>
<evidence type="ECO:0000256" key="1">
    <source>
        <dbReference type="SAM" id="Phobius"/>
    </source>
</evidence>
<dbReference type="AlphaFoldDB" id="Q01SP1"/>
<name>Q01SP1_SOLUE</name>
<proteinExistence type="predicted"/>